<dbReference type="PANTHER" id="PTHR34610:SF3">
    <property type="entry name" value="SSL7007 PROTEIN"/>
    <property type="match status" value="1"/>
</dbReference>
<dbReference type="PANTHER" id="PTHR34610">
    <property type="entry name" value="SSL7007 PROTEIN"/>
    <property type="match status" value="1"/>
</dbReference>
<organism evidence="2 3">
    <name type="scientific">Tepidimonas sediminis</name>
    <dbReference type="NCBI Taxonomy" id="2588941"/>
    <lineage>
        <taxon>Bacteria</taxon>
        <taxon>Pseudomonadati</taxon>
        <taxon>Pseudomonadota</taxon>
        <taxon>Betaproteobacteria</taxon>
        <taxon>Burkholderiales</taxon>
        <taxon>Tepidimonas</taxon>
    </lineage>
</organism>
<feature type="domain" description="PIN" evidence="1">
    <location>
        <begin position="2"/>
        <end position="114"/>
    </location>
</feature>
<dbReference type="Proteomes" id="UP000320225">
    <property type="component" value="Unassembled WGS sequence"/>
</dbReference>
<reference evidence="2 3" key="1">
    <citation type="submission" date="2019-07" db="EMBL/GenBank/DDBJ databases">
        <title>Tepidimonas sediminis YIM 72259 draft genome.</title>
        <authorList>
            <person name="Da Costa M.S."/>
            <person name="Froufe H.J.C."/>
            <person name="Egas C."/>
            <person name="Albuquerque L."/>
        </authorList>
    </citation>
    <scope>NUCLEOTIDE SEQUENCE [LARGE SCALE GENOMIC DNA]</scope>
    <source>
        <strain evidence="2 3">YIM 72259</strain>
    </source>
</reference>
<dbReference type="Pfam" id="PF13470">
    <property type="entry name" value="PIN_3"/>
    <property type="match status" value="1"/>
</dbReference>
<comment type="caution">
    <text evidence="2">The sequence shown here is derived from an EMBL/GenBank/DDBJ whole genome shotgun (WGS) entry which is preliminary data.</text>
</comment>
<dbReference type="OrthoDB" id="9792229at2"/>
<dbReference type="EMBL" id="VJND01000010">
    <property type="protein sequence ID" value="TSE24846.1"/>
    <property type="molecule type" value="Genomic_DNA"/>
</dbReference>
<sequence>MRVVLDTSVLVAAARSRRGASHRIVAALPHPRFQIALSVALYTEWQAVLTRPEHRPAGLGVEDVLDYLRYLASIAHLQDVHYLWRPFLRDPDDDMVLECAVASGSRYLITHNVADFRGAETLGVQAVTPAWFWTEGLGAEP</sequence>
<accession>A0A554WMQ2</accession>
<dbReference type="InterPro" id="IPR002716">
    <property type="entry name" value="PIN_dom"/>
</dbReference>
<evidence type="ECO:0000313" key="2">
    <source>
        <dbReference type="EMBL" id="TSE24846.1"/>
    </source>
</evidence>
<evidence type="ECO:0000313" key="3">
    <source>
        <dbReference type="Proteomes" id="UP000320225"/>
    </source>
</evidence>
<dbReference type="NCBIfam" id="TIGR00305">
    <property type="entry name" value="putative toxin-antitoxin system toxin component, PIN family"/>
    <property type="match status" value="1"/>
</dbReference>
<gene>
    <name evidence="2" type="ORF">Tsedi_01706</name>
</gene>
<evidence type="ECO:0000259" key="1">
    <source>
        <dbReference type="Pfam" id="PF13470"/>
    </source>
</evidence>
<protein>
    <submittedName>
        <fullName evidence="2">Putative toxin-antitoxin system toxin component</fullName>
    </submittedName>
</protein>
<proteinExistence type="predicted"/>
<dbReference type="InterPro" id="IPR002850">
    <property type="entry name" value="PIN_toxin-like"/>
</dbReference>
<dbReference type="Gene3D" id="3.40.50.1010">
    <property type="entry name" value="5'-nuclease"/>
    <property type="match status" value="1"/>
</dbReference>
<dbReference type="SUPFAM" id="SSF88723">
    <property type="entry name" value="PIN domain-like"/>
    <property type="match status" value="1"/>
</dbReference>
<dbReference type="AlphaFoldDB" id="A0A554WMQ2"/>
<dbReference type="InterPro" id="IPR029060">
    <property type="entry name" value="PIN-like_dom_sf"/>
</dbReference>
<keyword evidence="3" id="KW-1185">Reference proteome</keyword>
<dbReference type="RefSeq" id="WP_143895655.1">
    <property type="nucleotide sequence ID" value="NZ_VJND01000010.1"/>
</dbReference>
<name>A0A554WMQ2_9BURK</name>